<dbReference type="PANTHER" id="PTHR43591:SF108">
    <property type="entry name" value="S-ADENOSYL-L-METHIONINE-DEPENDENT METHYLTRANSFERASE"/>
    <property type="match status" value="1"/>
</dbReference>
<proteinExistence type="predicted"/>
<accession>A0A2T2NU02</accession>
<organism evidence="2 3">
    <name type="scientific">Corynespora cassiicola Philippines</name>
    <dbReference type="NCBI Taxonomy" id="1448308"/>
    <lineage>
        <taxon>Eukaryota</taxon>
        <taxon>Fungi</taxon>
        <taxon>Dikarya</taxon>
        <taxon>Ascomycota</taxon>
        <taxon>Pezizomycotina</taxon>
        <taxon>Dothideomycetes</taxon>
        <taxon>Pleosporomycetidae</taxon>
        <taxon>Pleosporales</taxon>
        <taxon>Corynesporascaceae</taxon>
        <taxon>Corynespora</taxon>
    </lineage>
</organism>
<evidence type="ECO:0000313" key="2">
    <source>
        <dbReference type="EMBL" id="PSN68922.1"/>
    </source>
</evidence>
<dbReference type="EMBL" id="KZ678133">
    <property type="protein sequence ID" value="PSN68922.1"/>
    <property type="molecule type" value="Genomic_DNA"/>
</dbReference>
<sequence>MCGRNTTSTMSIAEANRQYFDSITDTYDAKPWWAKVNQKVTESLQARLDWAGIPWANVGSGGDREVRQLDYACGPGLMSRIYGPYVTVTRGVDLSPNMVAKYNARARAANLDQSTIHAVVADLFDKEKPTQLESAEWKDFDLATVGFAFHHFEDVDHAAKCLKERLRPGGVMVISDFLQGGDLKADENGNPIPGTEGDHTGHIHHHHHHHHNDHGQKDKGHHNHHKHSNDKEGDATELTEKTIKEMQSSIVVPHFSIDGVRKILSEAGFVDVEVVAMDEKVYMEFAGNKVWRTILFAKGRRPFDEKSEL</sequence>
<name>A0A2T2NU02_CORCC</name>
<gene>
    <name evidence="2" type="ORF">BS50DRAFT_328226</name>
</gene>
<dbReference type="Proteomes" id="UP000240883">
    <property type="component" value="Unassembled WGS sequence"/>
</dbReference>
<feature type="region of interest" description="Disordered" evidence="1">
    <location>
        <begin position="184"/>
        <end position="235"/>
    </location>
</feature>
<reference evidence="2 3" key="1">
    <citation type="journal article" date="2018" name="Front. Microbiol.">
        <title>Genome-Wide Analysis of Corynespora cassiicola Leaf Fall Disease Putative Effectors.</title>
        <authorList>
            <person name="Lopez D."/>
            <person name="Ribeiro S."/>
            <person name="Label P."/>
            <person name="Fumanal B."/>
            <person name="Venisse J.S."/>
            <person name="Kohler A."/>
            <person name="de Oliveira R.R."/>
            <person name="Labutti K."/>
            <person name="Lipzen A."/>
            <person name="Lail K."/>
            <person name="Bauer D."/>
            <person name="Ohm R.A."/>
            <person name="Barry K.W."/>
            <person name="Spatafora J."/>
            <person name="Grigoriev I.V."/>
            <person name="Martin F.M."/>
            <person name="Pujade-Renaud V."/>
        </authorList>
    </citation>
    <scope>NUCLEOTIDE SEQUENCE [LARGE SCALE GENOMIC DNA]</scope>
    <source>
        <strain evidence="2 3">Philippines</strain>
    </source>
</reference>
<dbReference type="PANTHER" id="PTHR43591">
    <property type="entry name" value="METHYLTRANSFERASE"/>
    <property type="match status" value="1"/>
</dbReference>
<dbReference type="OrthoDB" id="3647at2759"/>
<keyword evidence="2" id="KW-0489">Methyltransferase</keyword>
<dbReference type="STRING" id="1448308.A0A2T2NU02"/>
<dbReference type="AlphaFoldDB" id="A0A2T2NU02"/>
<keyword evidence="3" id="KW-1185">Reference proteome</keyword>
<dbReference type="CDD" id="cd02440">
    <property type="entry name" value="AdoMet_MTases"/>
    <property type="match status" value="1"/>
</dbReference>
<evidence type="ECO:0000313" key="3">
    <source>
        <dbReference type="Proteomes" id="UP000240883"/>
    </source>
</evidence>
<dbReference type="SUPFAM" id="SSF53335">
    <property type="entry name" value="S-adenosyl-L-methionine-dependent methyltransferases"/>
    <property type="match status" value="1"/>
</dbReference>
<dbReference type="Gene3D" id="3.40.50.150">
    <property type="entry name" value="Vaccinia Virus protein VP39"/>
    <property type="match status" value="1"/>
</dbReference>
<protein>
    <submittedName>
        <fullName evidence="2">S-adenosyl-L-methionine-dependent methyltransferase</fullName>
    </submittedName>
</protein>
<feature type="compositionally biased region" description="Basic residues" evidence="1">
    <location>
        <begin position="202"/>
        <end position="212"/>
    </location>
</feature>
<dbReference type="GO" id="GO:0032259">
    <property type="term" value="P:methylation"/>
    <property type="evidence" value="ECO:0007669"/>
    <property type="project" value="UniProtKB-KW"/>
</dbReference>
<feature type="compositionally biased region" description="Basic residues" evidence="1">
    <location>
        <begin position="219"/>
        <end position="228"/>
    </location>
</feature>
<evidence type="ECO:0000256" key="1">
    <source>
        <dbReference type="SAM" id="MobiDB-lite"/>
    </source>
</evidence>
<keyword evidence="2" id="KW-0808">Transferase</keyword>
<dbReference type="GO" id="GO:0008168">
    <property type="term" value="F:methyltransferase activity"/>
    <property type="evidence" value="ECO:0007669"/>
    <property type="project" value="UniProtKB-KW"/>
</dbReference>
<dbReference type="InterPro" id="IPR029063">
    <property type="entry name" value="SAM-dependent_MTases_sf"/>
</dbReference>
<dbReference type="Pfam" id="PF13489">
    <property type="entry name" value="Methyltransf_23"/>
    <property type="match status" value="1"/>
</dbReference>